<dbReference type="InParanoid" id="A0A0C3EDW1"/>
<accession>A0A0C3EDW1</accession>
<dbReference type="OrthoDB" id="2682794at2759"/>
<keyword evidence="1" id="KW-0472">Membrane</keyword>
<evidence type="ECO:0000256" key="1">
    <source>
        <dbReference type="SAM" id="Phobius"/>
    </source>
</evidence>
<proteinExistence type="predicted"/>
<protein>
    <submittedName>
        <fullName evidence="2">Uncharacterized protein</fullName>
    </submittedName>
</protein>
<reference evidence="2 3" key="1">
    <citation type="submission" date="2014-04" db="EMBL/GenBank/DDBJ databases">
        <authorList>
            <consortium name="DOE Joint Genome Institute"/>
            <person name="Kuo A."/>
            <person name="Kohler A."/>
            <person name="Nagy L.G."/>
            <person name="Floudas D."/>
            <person name="Copeland A."/>
            <person name="Barry K.W."/>
            <person name="Cichocki N."/>
            <person name="Veneault-Fourrey C."/>
            <person name="LaButti K."/>
            <person name="Lindquist E.A."/>
            <person name="Lipzen A."/>
            <person name="Lundell T."/>
            <person name="Morin E."/>
            <person name="Murat C."/>
            <person name="Sun H."/>
            <person name="Tunlid A."/>
            <person name="Henrissat B."/>
            <person name="Grigoriev I.V."/>
            <person name="Hibbett D.S."/>
            <person name="Martin F."/>
            <person name="Nordberg H.P."/>
            <person name="Cantor M.N."/>
            <person name="Hua S.X."/>
        </authorList>
    </citation>
    <scope>NUCLEOTIDE SEQUENCE [LARGE SCALE GENOMIC DNA]</scope>
    <source>
        <strain evidence="2 3">Foug A</strain>
    </source>
</reference>
<sequence length="308" mass="35202">MFTGALPVLNIPPCRRRFSCFQLAPKLKCAKISRETKSFLAFLLRPPWKRVFCRLRNAGSTTTVTETLVSSCSCDTETLVDDSTETSFDLSPRKAIRFNDEPTIHFRRPHIRTPKRSSLKLPERPCLVRRYNELSTPTSEDAANCDSSSIYEDCVCDARCSYADVVPPEHGRLIQRLNSPDYRLTFLYEEFDGPAYGQYCLAKYLDKQRAEMMGPQKLVFEHPSLLPWPSRTHPPTETFELPTLPATADPPPAVIISPPRSRLQRLQQCIMDELENAIAVLCIGLIIYTCIFLFFLYNVFTRGLLRSH</sequence>
<evidence type="ECO:0000313" key="3">
    <source>
        <dbReference type="Proteomes" id="UP000053989"/>
    </source>
</evidence>
<keyword evidence="1" id="KW-0812">Transmembrane</keyword>
<gene>
    <name evidence="2" type="ORF">SCLCIDRAFT_21971</name>
</gene>
<evidence type="ECO:0000313" key="2">
    <source>
        <dbReference type="EMBL" id="KIM66519.1"/>
    </source>
</evidence>
<name>A0A0C3EDW1_9AGAM</name>
<dbReference type="EMBL" id="KN822017">
    <property type="protein sequence ID" value="KIM66519.1"/>
    <property type="molecule type" value="Genomic_DNA"/>
</dbReference>
<dbReference type="HOGENOM" id="CLU_071867_0_0_1"/>
<dbReference type="AlphaFoldDB" id="A0A0C3EDW1"/>
<reference evidence="3" key="2">
    <citation type="submission" date="2015-01" db="EMBL/GenBank/DDBJ databases">
        <title>Evolutionary Origins and Diversification of the Mycorrhizal Mutualists.</title>
        <authorList>
            <consortium name="DOE Joint Genome Institute"/>
            <consortium name="Mycorrhizal Genomics Consortium"/>
            <person name="Kohler A."/>
            <person name="Kuo A."/>
            <person name="Nagy L.G."/>
            <person name="Floudas D."/>
            <person name="Copeland A."/>
            <person name="Barry K.W."/>
            <person name="Cichocki N."/>
            <person name="Veneault-Fourrey C."/>
            <person name="LaButti K."/>
            <person name="Lindquist E.A."/>
            <person name="Lipzen A."/>
            <person name="Lundell T."/>
            <person name="Morin E."/>
            <person name="Murat C."/>
            <person name="Riley R."/>
            <person name="Ohm R."/>
            <person name="Sun H."/>
            <person name="Tunlid A."/>
            <person name="Henrissat B."/>
            <person name="Grigoriev I.V."/>
            <person name="Hibbett D.S."/>
            <person name="Martin F."/>
        </authorList>
    </citation>
    <scope>NUCLEOTIDE SEQUENCE [LARGE SCALE GENOMIC DNA]</scope>
    <source>
        <strain evidence="3">Foug A</strain>
    </source>
</reference>
<keyword evidence="1" id="KW-1133">Transmembrane helix</keyword>
<dbReference type="Proteomes" id="UP000053989">
    <property type="component" value="Unassembled WGS sequence"/>
</dbReference>
<keyword evidence="3" id="KW-1185">Reference proteome</keyword>
<feature type="transmembrane region" description="Helical" evidence="1">
    <location>
        <begin position="277"/>
        <end position="300"/>
    </location>
</feature>
<organism evidence="2 3">
    <name type="scientific">Scleroderma citrinum Foug A</name>
    <dbReference type="NCBI Taxonomy" id="1036808"/>
    <lineage>
        <taxon>Eukaryota</taxon>
        <taxon>Fungi</taxon>
        <taxon>Dikarya</taxon>
        <taxon>Basidiomycota</taxon>
        <taxon>Agaricomycotina</taxon>
        <taxon>Agaricomycetes</taxon>
        <taxon>Agaricomycetidae</taxon>
        <taxon>Boletales</taxon>
        <taxon>Sclerodermatineae</taxon>
        <taxon>Sclerodermataceae</taxon>
        <taxon>Scleroderma</taxon>
    </lineage>
</organism>